<feature type="transmembrane region" description="Helical" evidence="6">
    <location>
        <begin position="267"/>
        <end position="288"/>
    </location>
</feature>
<accession>A0A939KQ34</accession>
<feature type="transmembrane region" description="Helical" evidence="6">
    <location>
        <begin position="322"/>
        <end position="341"/>
    </location>
</feature>
<comment type="subcellular location">
    <subcellularLocation>
        <location evidence="1">Membrane</location>
        <topology evidence="1">Multi-pass membrane protein</topology>
    </subcellularLocation>
</comment>
<evidence type="ECO:0000259" key="7">
    <source>
        <dbReference type="PROSITE" id="PS50850"/>
    </source>
</evidence>
<keyword evidence="4 6" id="KW-1133">Transmembrane helix</keyword>
<evidence type="ECO:0000256" key="2">
    <source>
        <dbReference type="ARBA" id="ARBA00022448"/>
    </source>
</evidence>
<evidence type="ECO:0000256" key="1">
    <source>
        <dbReference type="ARBA" id="ARBA00004141"/>
    </source>
</evidence>
<feature type="domain" description="Major facilitator superfamily (MFS) profile" evidence="7">
    <location>
        <begin position="16"/>
        <end position="410"/>
    </location>
</feature>
<evidence type="ECO:0000256" key="3">
    <source>
        <dbReference type="ARBA" id="ARBA00022692"/>
    </source>
</evidence>
<keyword evidence="5 6" id="KW-0472">Membrane</keyword>
<name>A0A939KQ34_9PROT</name>
<dbReference type="Gene3D" id="1.20.1250.20">
    <property type="entry name" value="MFS general substrate transporter like domains"/>
    <property type="match status" value="2"/>
</dbReference>
<evidence type="ECO:0000256" key="4">
    <source>
        <dbReference type="ARBA" id="ARBA00022989"/>
    </source>
</evidence>
<dbReference type="AlphaFoldDB" id="A0A939KQ34"/>
<feature type="transmembrane region" description="Helical" evidence="6">
    <location>
        <begin position="177"/>
        <end position="197"/>
    </location>
</feature>
<keyword evidence="9" id="KW-1185">Reference proteome</keyword>
<dbReference type="SUPFAM" id="SSF103473">
    <property type="entry name" value="MFS general substrate transporter"/>
    <property type="match status" value="1"/>
</dbReference>
<evidence type="ECO:0000256" key="6">
    <source>
        <dbReference type="SAM" id="Phobius"/>
    </source>
</evidence>
<dbReference type="InterPro" id="IPR020846">
    <property type="entry name" value="MFS_dom"/>
</dbReference>
<organism evidence="8 9">
    <name type="scientific">Acetobacter garciniae</name>
    <dbReference type="NCBI Taxonomy" id="2817435"/>
    <lineage>
        <taxon>Bacteria</taxon>
        <taxon>Pseudomonadati</taxon>
        <taxon>Pseudomonadota</taxon>
        <taxon>Alphaproteobacteria</taxon>
        <taxon>Acetobacterales</taxon>
        <taxon>Acetobacteraceae</taxon>
        <taxon>Acetobacter</taxon>
    </lineage>
</organism>
<feature type="transmembrane region" description="Helical" evidence="6">
    <location>
        <begin position="234"/>
        <end position="255"/>
    </location>
</feature>
<dbReference type="PROSITE" id="PS50850">
    <property type="entry name" value="MFS"/>
    <property type="match status" value="1"/>
</dbReference>
<dbReference type="Proteomes" id="UP000664073">
    <property type="component" value="Unassembled WGS sequence"/>
</dbReference>
<dbReference type="InterPro" id="IPR036259">
    <property type="entry name" value="MFS_trans_sf"/>
</dbReference>
<gene>
    <name evidence="8" type="ORF">J2D77_06515</name>
</gene>
<protein>
    <submittedName>
        <fullName evidence="8">MFS transporter</fullName>
    </submittedName>
</protein>
<dbReference type="PANTHER" id="PTHR43791:SF36">
    <property type="entry name" value="TRANSPORTER, PUTATIVE (AFU_ORTHOLOGUE AFUA_6G08340)-RELATED"/>
    <property type="match status" value="1"/>
</dbReference>
<dbReference type="EMBL" id="JAFVMH010000002">
    <property type="protein sequence ID" value="MBO1324804.1"/>
    <property type="molecule type" value="Genomic_DNA"/>
</dbReference>
<keyword evidence="2" id="KW-0813">Transport</keyword>
<comment type="caution">
    <text evidence="8">The sequence shown here is derived from an EMBL/GenBank/DDBJ whole genome shotgun (WGS) entry which is preliminary data.</text>
</comment>
<dbReference type="RefSeq" id="WP_207845451.1">
    <property type="nucleotide sequence ID" value="NZ_JAFVMH010000002.1"/>
</dbReference>
<dbReference type="GO" id="GO:0022857">
    <property type="term" value="F:transmembrane transporter activity"/>
    <property type="evidence" value="ECO:0007669"/>
    <property type="project" value="InterPro"/>
</dbReference>
<sequence>MPRDENRLFQAINRRILPPLFAAYLLNSIDRANISFASLRILHHYRLSGADFGWIGGIFFIGYVLFQVPASILALRVGLRPFLGIIMVAWGLFSALMCCVDSKLGFYTCRFLLGVCEAGFAPCCFHYLSCWYPPHRITRALTFQQISAPLAAVIGGPLSGAIMSGMDGVWGQAGWRWMFLLEGLPAVVLGVIVMATLPENPESAQWLTPEERQALAAHHDAPVVRGGRVSARALAIPAVFYFSLITGMYAVNLWLPQIIAAHDGVGLMATGWLYAVPYAAAMIAMLLFTHSHERMRCGAWGLAAALALACSTTAGAGLAIQMASLACAMAALYVAYTMFWAATINQGRSGPGAVAFAAVNAFGLLGGVTGPVIVGHLKDMTGTTGTGLRAIALLIVLTALLYALLRPGARRATFSPQEPSPS</sequence>
<dbReference type="InterPro" id="IPR011701">
    <property type="entry name" value="MFS"/>
</dbReference>
<dbReference type="PANTHER" id="PTHR43791">
    <property type="entry name" value="PERMEASE-RELATED"/>
    <property type="match status" value="1"/>
</dbReference>
<dbReference type="Pfam" id="PF07690">
    <property type="entry name" value="MFS_1"/>
    <property type="match status" value="1"/>
</dbReference>
<feature type="transmembrane region" description="Helical" evidence="6">
    <location>
        <begin position="146"/>
        <end position="165"/>
    </location>
</feature>
<evidence type="ECO:0000313" key="9">
    <source>
        <dbReference type="Proteomes" id="UP000664073"/>
    </source>
</evidence>
<feature type="transmembrane region" description="Helical" evidence="6">
    <location>
        <begin position="54"/>
        <end position="75"/>
    </location>
</feature>
<keyword evidence="3 6" id="KW-0812">Transmembrane</keyword>
<evidence type="ECO:0000313" key="8">
    <source>
        <dbReference type="EMBL" id="MBO1324804.1"/>
    </source>
</evidence>
<feature type="transmembrane region" description="Helical" evidence="6">
    <location>
        <begin position="297"/>
        <end position="316"/>
    </location>
</feature>
<dbReference type="FunFam" id="1.20.1250.20:FF:000018">
    <property type="entry name" value="MFS transporter permease"/>
    <property type="match status" value="1"/>
</dbReference>
<feature type="transmembrane region" description="Helical" evidence="6">
    <location>
        <begin position="82"/>
        <end position="105"/>
    </location>
</feature>
<proteinExistence type="predicted"/>
<feature type="transmembrane region" description="Helical" evidence="6">
    <location>
        <begin position="353"/>
        <end position="374"/>
    </location>
</feature>
<feature type="transmembrane region" description="Helical" evidence="6">
    <location>
        <begin position="386"/>
        <end position="405"/>
    </location>
</feature>
<evidence type="ECO:0000256" key="5">
    <source>
        <dbReference type="ARBA" id="ARBA00023136"/>
    </source>
</evidence>
<reference evidence="8" key="1">
    <citation type="submission" date="2021-03" db="EMBL/GenBank/DDBJ databases">
        <title>The complete genome sequence of Acetobacter sp. TBRC 12339.</title>
        <authorList>
            <person name="Charoenyingcharoen P."/>
            <person name="Yukphan P."/>
        </authorList>
    </citation>
    <scope>NUCLEOTIDE SEQUENCE</scope>
    <source>
        <strain evidence="8">TBRC 12339</strain>
    </source>
</reference>
<dbReference type="GO" id="GO:0016020">
    <property type="term" value="C:membrane"/>
    <property type="evidence" value="ECO:0007669"/>
    <property type="project" value="UniProtKB-SubCell"/>
</dbReference>